<dbReference type="AlphaFoldDB" id="A0AAD4JDY5"/>
<sequence length="258" mass="29058">MAGSNISTEGHACDDYIPECEKSLKPFVGQKFKSVEDDIIFYRNYGAAAGFDIHHGTARSSNDGIILCEKNSVEDEVGDGVQQKRRRVSKRVNCMARITLKLCGQDGYVVSGFREGHTHLLVTEEFKKYLKVNRKLGVVHQNFILDCARANVWPMRCFRISKEAVGGYSNVGATGGDFKNFSRDMRAYISGCDAQIDDNLSSIFWADPTARRNYSIFDDVVSFDCTYKTNRYEMIFAPFTGKDNHRKIMTFGDSITLA</sequence>
<dbReference type="Pfam" id="PF03101">
    <property type="entry name" value="FAR1"/>
    <property type="match status" value="1"/>
</dbReference>
<evidence type="ECO:0000259" key="1">
    <source>
        <dbReference type="Pfam" id="PF03101"/>
    </source>
</evidence>
<dbReference type="EMBL" id="SDAM02000079">
    <property type="protein sequence ID" value="KAH6832025.1"/>
    <property type="molecule type" value="Genomic_DNA"/>
</dbReference>
<accession>A0AAD4JDY5</accession>
<reference evidence="2 3" key="1">
    <citation type="journal article" date="2021" name="Nat. Commun.">
        <title>Incipient diploidization of the medicinal plant Perilla within 10,000 years.</title>
        <authorList>
            <person name="Zhang Y."/>
            <person name="Shen Q."/>
            <person name="Leng L."/>
            <person name="Zhang D."/>
            <person name="Chen S."/>
            <person name="Shi Y."/>
            <person name="Ning Z."/>
            <person name="Chen S."/>
        </authorList>
    </citation>
    <scope>NUCLEOTIDE SEQUENCE [LARGE SCALE GENOMIC DNA]</scope>
    <source>
        <strain evidence="3">cv. PC099</strain>
    </source>
</reference>
<feature type="domain" description="FAR1" evidence="1">
    <location>
        <begin position="41"/>
        <end position="122"/>
    </location>
</feature>
<dbReference type="PANTHER" id="PTHR47718">
    <property type="entry name" value="OS01G0519700 PROTEIN"/>
    <property type="match status" value="1"/>
</dbReference>
<proteinExistence type="predicted"/>
<gene>
    <name evidence="2" type="ORF">C2S53_008065</name>
</gene>
<dbReference type="InterPro" id="IPR004330">
    <property type="entry name" value="FAR1_DNA_bnd_dom"/>
</dbReference>
<evidence type="ECO:0000313" key="3">
    <source>
        <dbReference type="Proteomes" id="UP001190926"/>
    </source>
</evidence>
<dbReference type="PANTHER" id="PTHR47718:SF18">
    <property type="entry name" value="PROTEIN FAR1-RELATED SEQUENCE 5-LIKE"/>
    <property type="match status" value="1"/>
</dbReference>
<protein>
    <recommendedName>
        <fullName evidence="1">FAR1 domain-containing protein</fullName>
    </recommendedName>
</protein>
<keyword evidence="3" id="KW-1185">Reference proteome</keyword>
<name>A0AAD4JDY5_PERFH</name>
<dbReference type="Proteomes" id="UP001190926">
    <property type="component" value="Unassembled WGS sequence"/>
</dbReference>
<organism evidence="2 3">
    <name type="scientific">Perilla frutescens var. hirtella</name>
    <name type="common">Perilla citriodora</name>
    <name type="synonym">Perilla setoyensis</name>
    <dbReference type="NCBI Taxonomy" id="608512"/>
    <lineage>
        <taxon>Eukaryota</taxon>
        <taxon>Viridiplantae</taxon>
        <taxon>Streptophyta</taxon>
        <taxon>Embryophyta</taxon>
        <taxon>Tracheophyta</taxon>
        <taxon>Spermatophyta</taxon>
        <taxon>Magnoliopsida</taxon>
        <taxon>eudicotyledons</taxon>
        <taxon>Gunneridae</taxon>
        <taxon>Pentapetalae</taxon>
        <taxon>asterids</taxon>
        <taxon>lamiids</taxon>
        <taxon>Lamiales</taxon>
        <taxon>Lamiaceae</taxon>
        <taxon>Nepetoideae</taxon>
        <taxon>Elsholtzieae</taxon>
        <taxon>Perilla</taxon>
    </lineage>
</organism>
<evidence type="ECO:0000313" key="2">
    <source>
        <dbReference type="EMBL" id="KAH6832025.1"/>
    </source>
</evidence>
<comment type="caution">
    <text evidence="2">The sequence shown here is derived from an EMBL/GenBank/DDBJ whole genome shotgun (WGS) entry which is preliminary data.</text>
</comment>